<proteinExistence type="predicted"/>
<dbReference type="EMBL" id="LFYR01000129">
    <property type="protein sequence ID" value="KMZ75668.1"/>
    <property type="molecule type" value="Genomic_DNA"/>
</dbReference>
<protein>
    <submittedName>
        <fullName evidence="1">Uncharacterized protein</fullName>
    </submittedName>
</protein>
<comment type="caution">
    <text evidence="1">The sequence shown here is derived from an EMBL/GenBank/DDBJ whole genome shotgun (WGS) entry which is preliminary data.</text>
</comment>
<organism evidence="1 2">
    <name type="scientific">Zostera marina</name>
    <name type="common">Eelgrass</name>
    <dbReference type="NCBI Taxonomy" id="29655"/>
    <lineage>
        <taxon>Eukaryota</taxon>
        <taxon>Viridiplantae</taxon>
        <taxon>Streptophyta</taxon>
        <taxon>Embryophyta</taxon>
        <taxon>Tracheophyta</taxon>
        <taxon>Spermatophyta</taxon>
        <taxon>Magnoliopsida</taxon>
        <taxon>Liliopsida</taxon>
        <taxon>Zosteraceae</taxon>
        <taxon>Zostera</taxon>
    </lineage>
</organism>
<accession>A0A0K9Q335</accession>
<sequence>MLTEFLDSLHNDTLNGSPPSNYFTTLMTGSLVVLPKSIGGVDPSCFQISALQHVGKKRSSPSYGAPVVDSVVTTPFPIPTVTEMMPVPLFFCSPVTVARWNAASEFVREFGSHNPEWKVLQSVLCTFWLEGAIISSMNTVIKVALAQINFLVFECAGYRAENVRLKDKCESLEAKLEATVKYCDELSHKLKEKIDAGELD</sequence>
<evidence type="ECO:0000313" key="1">
    <source>
        <dbReference type="EMBL" id="KMZ75668.1"/>
    </source>
</evidence>
<dbReference type="AlphaFoldDB" id="A0A0K9Q335"/>
<gene>
    <name evidence="1" type="ORF">ZOSMA_111G00190</name>
</gene>
<reference evidence="2" key="1">
    <citation type="journal article" date="2016" name="Nature">
        <title>The genome of the seagrass Zostera marina reveals angiosperm adaptation to the sea.</title>
        <authorList>
            <person name="Olsen J.L."/>
            <person name="Rouze P."/>
            <person name="Verhelst B."/>
            <person name="Lin Y.-C."/>
            <person name="Bayer T."/>
            <person name="Collen J."/>
            <person name="Dattolo E."/>
            <person name="De Paoli E."/>
            <person name="Dittami S."/>
            <person name="Maumus F."/>
            <person name="Michel G."/>
            <person name="Kersting A."/>
            <person name="Lauritano C."/>
            <person name="Lohaus R."/>
            <person name="Toepel M."/>
            <person name="Tonon T."/>
            <person name="Vanneste K."/>
            <person name="Amirebrahimi M."/>
            <person name="Brakel J."/>
            <person name="Bostroem C."/>
            <person name="Chovatia M."/>
            <person name="Grimwood J."/>
            <person name="Jenkins J.W."/>
            <person name="Jueterbock A."/>
            <person name="Mraz A."/>
            <person name="Stam W.T."/>
            <person name="Tice H."/>
            <person name="Bornberg-Bauer E."/>
            <person name="Green P.J."/>
            <person name="Pearson G.A."/>
            <person name="Procaccini G."/>
            <person name="Duarte C.M."/>
            <person name="Schmutz J."/>
            <person name="Reusch T.B.H."/>
            <person name="Van de Peer Y."/>
        </authorList>
    </citation>
    <scope>NUCLEOTIDE SEQUENCE [LARGE SCALE GENOMIC DNA]</scope>
    <source>
        <strain evidence="2">cv. Finnish</strain>
    </source>
</reference>
<evidence type="ECO:0000313" key="2">
    <source>
        <dbReference type="Proteomes" id="UP000036987"/>
    </source>
</evidence>
<name>A0A0K9Q335_ZOSMR</name>
<keyword evidence="2" id="KW-1185">Reference proteome</keyword>
<dbReference type="Proteomes" id="UP000036987">
    <property type="component" value="Unassembled WGS sequence"/>
</dbReference>